<keyword evidence="3" id="KW-1185">Reference proteome</keyword>
<sequence length="209" mass="22478">MKLAVFGGTGRTGHHLIQQALDAGHDVTAVVRDPARLEIRHERLGVEQRNVFDPDAIAAVVDGADAVVTSLGKTSRQQPHVLRDGTRSIVAAMKATGTRRLVAVSNSVHTAEAGDSAGRRLVQRLLRLPLRVPLADVSDMEKEVEASGLDWTILRPARMKDGPRTGHYRLAVGEHVPGGWSIVRGDVADAILQVLDDERVIGTFVGQAT</sequence>
<dbReference type="Gene3D" id="3.40.50.720">
    <property type="entry name" value="NAD(P)-binding Rossmann-like Domain"/>
    <property type="match status" value="1"/>
</dbReference>
<organism evidence="2 3">
    <name type="scientific">Streptomyces bathyalis</name>
    <dbReference type="NCBI Taxonomy" id="2710756"/>
    <lineage>
        <taxon>Bacteria</taxon>
        <taxon>Bacillati</taxon>
        <taxon>Actinomycetota</taxon>
        <taxon>Actinomycetes</taxon>
        <taxon>Kitasatosporales</taxon>
        <taxon>Streptomycetaceae</taxon>
        <taxon>Streptomyces</taxon>
    </lineage>
</organism>
<dbReference type="SUPFAM" id="SSF51735">
    <property type="entry name" value="NAD(P)-binding Rossmann-fold domains"/>
    <property type="match status" value="1"/>
</dbReference>
<dbReference type="Proteomes" id="UP000595046">
    <property type="component" value="Chromosome"/>
</dbReference>
<dbReference type="PANTHER" id="PTHR43355:SF2">
    <property type="entry name" value="FLAVIN REDUCTASE (NADPH)"/>
    <property type="match status" value="1"/>
</dbReference>
<dbReference type="InterPro" id="IPR036291">
    <property type="entry name" value="NAD(P)-bd_dom_sf"/>
</dbReference>
<dbReference type="KEGG" id="sbat:G4Z16_23970"/>
<dbReference type="InterPro" id="IPR016040">
    <property type="entry name" value="NAD(P)-bd_dom"/>
</dbReference>
<reference evidence="3" key="1">
    <citation type="submission" date="2020-02" db="EMBL/GenBank/DDBJ databases">
        <title>Streptomyces sp. ASO4wet.</title>
        <authorList>
            <person name="Risdian C."/>
            <person name="Landwehr W."/>
            <person name="Schupp P."/>
            <person name="Wink J."/>
        </authorList>
    </citation>
    <scope>NUCLEOTIDE SEQUENCE [LARGE SCALE GENOMIC DNA]</scope>
    <source>
        <strain evidence="3">ASO4wet</strain>
    </source>
</reference>
<evidence type="ECO:0000313" key="2">
    <source>
        <dbReference type="EMBL" id="QPP10946.1"/>
    </source>
</evidence>
<name>A0A7T1WVN6_9ACTN</name>
<gene>
    <name evidence="2" type="ORF">G4Z16_23970</name>
</gene>
<evidence type="ECO:0000259" key="1">
    <source>
        <dbReference type="Pfam" id="PF13460"/>
    </source>
</evidence>
<dbReference type="InterPro" id="IPR051606">
    <property type="entry name" value="Polyketide_Oxido-like"/>
</dbReference>
<protein>
    <submittedName>
        <fullName evidence="2">NAD(P)H-binding protein</fullName>
    </submittedName>
</protein>
<dbReference type="Pfam" id="PF13460">
    <property type="entry name" value="NAD_binding_10"/>
    <property type="match status" value="1"/>
</dbReference>
<dbReference type="GO" id="GO:0004074">
    <property type="term" value="F:biliverdin reductase [NAD(P)H] activity"/>
    <property type="evidence" value="ECO:0007669"/>
    <property type="project" value="TreeGrafter"/>
</dbReference>
<accession>A0A7T1WVN6</accession>
<proteinExistence type="predicted"/>
<evidence type="ECO:0000313" key="3">
    <source>
        <dbReference type="Proteomes" id="UP000595046"/>
    </source>
</evidence>
<feature type="domain" description="NAD(P)-binding" evidence="1">
    <location>
        <begin position="7"/>
        <end position="198"/>
    </location>
</feature>
<dbReference type="EMBL" id="CP048882">
    <property type="protein sequence ID" value="QPP10946.1"/>
    <property type="molecule type" value="Genomic_DNA"/>
</dbReference>
<dbReference type="AlphaFoldDB" id="A0A7T1WVN6"/>
<dbReference type="PANTHER" id="PTHR43355">
    <property type="entry name" value="FLAVIN REDUCTASE (NADPH)"/>
    <property type="match status" value="1"/>
</dbReference>
<dbReference type="GO" id="GO:0042602">
    <property type="term" value="F:riboflavin reductase (NADPH) activity"/>
    <property type="evidence" value="ECO:0007669"/>
    <property type="project" value="TreeGrafter"/>
</dbReference>